<dbReference type="OrthoDB" id="9775391at2"/>
<evidence type="ECO:0000256" key="1">
    <source>
        <dbReference type="ARBA" id="ARBA00008031"/>
    </source>
</evidence>
<reference evidence="4 5" key="1">
    <citation type="journal article" date="2015" name="Sci. Rep.">
        <title>Unraveling adaptation of Pontibacter korlensis to radiation and infertility in desert through complete genome and comparative transcriptomic analysis.</title>
        <authorList>
            <person name="Dai J."/>
            <person name="Dai W."/>
            <person name="Qiu C."/>
            <person name="Yang Z."/>
            <person name="Zhang Y."/>
            <person name="Zhou M."/>
            <person name="Zhang L."/>
            <person name="Fang C."/>
            <person name="Gao Q."/>
            <person name="Yang Q."/>
            <person name="Li X."/>
            <person name="Wang Z."/>
            <person name="Wang Z."/>
            <person name="Jia Z."/>
            <person name="Chen X."/>
        </authorList>
    </citation>
    <scope>NUCLEOTIDE SEQUENCE [LARGE SCALE GENOMIC DNA]</scope>
    <source>
        <strain evidence="4 5">X14-1T</strain>
    </source>
</reference>
<dbReference type="SUPFAM" id="SSF51604">
    <property type="entry name" value="Enolase C-terminal domain-like"/>
    <property type="match status" value="1"/>
</dbReference>
<sequence length="329" mass="37087">MLKWHIEVLHLKLKHIHIISPNTPATKVNFLVQVSDGEFSGFGEAAPDLRYGETPELLLQQYKVLLVAGLPQVQSMEELLQLLEQHPPINALRFAIEAAYLHYFCQHKGIPVHQLLGQPVPQPQATCFTLAVTSPEEVQEYVLSQNLERFRYLKVKVNPEQGLELVQEVLHFTDQPLVLEGHERWLNPQELLNFLNALDRSRILFIEQPMPVAKAAAYAQLKNISPIPLVADESVTDMADFELLRTQFHGISITPMKAGGYLNTVRLLQEAKKYGLMTVLGSAIETTLGAWSAMQLSGAFNFVNLDGFLMLKEEPFGLVQEQQGVIYLK</sequence>
<dbReference type="KEGG" id="pko:PKOR_10755"/>
<dbReference type="Pfam" id="PF13378">
    <property type="entry name" value="MR_MLE_C"/>
    <property type="match status" value="1"/>
</dbReference>
<dbReference type="GO" id="GO:0046872">
    <property type="term" value="F:metal ion binding"/>
    <property type="evidence" value="ECO:0007669"/>
    <property type="project" value="UniProtKB-KW"/>
</dbReference>
<dbReference type="RefSeq" id="WP_046310687.1">
    <property type="nucleotide sequence ID" value="NZ_CBCSCY010000033.1"/>
</dbReference>
<dbReference type="EMBL" id="CP009621">
    <property type="protein sequence ID" value="AKD03521.1"/>
    <property type="molecule type" value="Genomic_DNA"/>
</dbReference>
<name>A0A0E3UXF0_9BACT</name>
<dbReference type="STRING" id="400092.PKOR_10755"/>
<keyword evidence="2" id="KW-0479">Metal-binding</keyword>
<dbReference type="InterPro" id="IPR029017">
    <property type="entry name" value="Enolase-like_N"/>
</dbReference>
<dbReference type="GO" id="GO:0016854">
    <property type="term" value="F:racemase and epimerase activity"/>
    <property type="evidence" value="ECO:0007669"/>
    <property type="project" value="UniProtKB-ARBA"/>
</dbReference>
<dbReference type="PATRIC" id="fig|400092.3.peg.2350"/>
<proteinExistence type="inferred from homology"/>
<dbReference type="PANTHER" id="PTHR48080">
    <property type="entry name" value="D-GALACTONATE DEHYDRATASE-RELATED"/>
    <property type="match status" value="1"/>
</dbReference>
<accession>A0A0E3UXF0</accession>
<keyword evidence="5" id="KW-1185">Reference proteome</keyword>
<evidence type="ECO:0000259" key="3">
    <source>
        <dbReference type="SMART" id="SM00922"/>
    </source>
</evidence>
<dbReference type="Gene3D" id="3.30.390.10">
    <property type="entry name" value="Enolase-like, N-terminal domain"/>
    <property type="match status" value="1"/>
</dbReference>
<comment type="similarity">
    <text evidence="1">Belongs to the mandelate racemase/muconate lactonizing enzyme family.</text>
</comment>
<dbReference type="SMART" id="SM00922">
    <property type="entry name" value="MR_MLE"/>
    <property type="match status" value="1"/>
</dbReference>
<dbReference type="HOGENOM" id="CLU_030273_4_3_10"/>
<dbReference type="Gene3D" id="3.20.20.120">
    <property type="entry name" value="Enolase-like C-terminal domain"/>
    <property type="match status" value="1"/>
</dbReference>
<protein>
    <recommendedName>
        <fullName evidence="3">Mandelate racemase/muconate lactonizing enzyme C-terminal domain-containing protein</fullName>
    </recommendedName>
</protein>
<dbReference type="AlphaFoldDB" id="A0A0E3UXF0"/>
<evidence type="ECO:0000313" key="5">
    <source>
        <dbReference type="Proteomes" id="UP000033109"/>
    </source>
</evidence>
<dbReference type="InterPro" id="IPR036849">
    <property type="entry name" value="Enolase-like_C_sf"/>
</dbReference>
<gene>
    <name evidence="4" type="ORF">PKOR_10755</name>
</gene>
<dbReference type="PANTHER" id="PTHR48080:SF3">
    <property type="entry name" value="ENOLASE SUPERFAMILY MEMBER DDB_G0284701"/>
    <property type="match status" value="1"/>
</dbReference>
<dbReference type="InterPro" id="IPR029065">
    <property type="entry name" value="Enolase_C-like"/>
</dbReference>
<organism evidence="4 5">
    <name type="scientific">Pontibacter korlensis</name>
    <dbReference type="NCBI Taxonomy" id="400092"/>
    <lineage>
        <taxon>Bacteria</taxon>
        <taxon>Pseudomonadati</taxon>
        <taxon>Bacteroidota</taxon>
        <taxon>Cytophagia</taxon>
        <taxon>Cytophagales</taxon>
        <taxon>Hymenobacteraceae</taxon>
        <taxon>Pontibacter</taxon>
    </lineage>
</organism>
<evidence type="ECO:0000256" key="2">
    <source>
        <dbReference type="ARBA" id="ARBA00022723"/>
    </source>
</evidence>
<dbReference type="Proteomes" id="UP000033109">
    <property type="component" value="Chromosome"/>
</dbReference>
<feature type="domain" description="Mandelate racemase/muconate lactonizing enzyme C-terminal" evidence="3">
    <location>
        <begin position="135"/>
        <end position="228"/>
    </location>
</feature>
<dbReference type="InterPro" id="IPR013342">
    <property type="entry name" value="Mandelate_racemase_C"/>
</dbReference>
<dbReference type="SUPFAM" id="SSF54826">
    <property type="entry name" value="Enolase N-terminal domain-like"/>
    <property type="match status" value="1"/>
</dbReference>
<dbReference type="InterPro" id="IPR034593">
    <property type="entry name" value="DgoD-like"/>
</dbReference>
<evidence type="ECO:0000313" key="4">
    <source>
        <dbReference type="EMBL" id="AKD03521.1"/>
    </source>
</evidence>